<dbReference type="PROSITE" id="PS50222">
    <property type="entry name" value="EF_HAND_2"/>
    <property type="match status" value="1"/>
</dbReference>
<dbReference type="InterPro" id="IPR018247">
    <property type="entry name" value="EF_Hand_1_Ca_BS"/>
</dbReference>
<dbReference type="Proteomes" id="UP000193067">
    <property type="component" value="Unassembled WGS sequence"/>
</dbReference>
<feature type="compositionally biased region" description="Pro residues" evidence="2">
    <location>
        <begin position="54"/>
        <end position="64"/>
    </location>
</feature>
<evidence type="ECO:0000256" key="2">
    <source>
        <dbReference type="SAM" id="MobiDB-lite"/>
    </source>
</evidence>
<evidence type="ECO:0000259" key="3">
    <source>
        <dbReference type="PROSITE" id="PS50222"/>
    </source>
</evidence>
<dbReference type="OrthoDB" id="2122982at2759"/>
<feature type="compositionally biased region" description="Acidic residues" evidence="2">
    <location>
        <begin position="1170"/>
        <end position="1182"/>
    </location>
</feature>
<feature type="compositionally biased region" description="Basic and acidic residues" evidence="2">
    <location>
        <begin position="1296"/>
        <end position="1307"/>
    </location>
</feature>
<evidence type="ECO:0000313" key="5">
    <source>
        <dbReference type="Proteomes" id="UP000193067"/>
    </source>
</evidence>
<feature type="region of interest" description="Disordered" evidence="2">
    <location>
        <begin position="1170"/>
        <end position="1231"/>
    </location>
</feature>
<evidence type="ECO:0000313" key="4">
    <source>
        <dbReference type="EMBL" id="OSD05872.1"/>
    </source>
</evidence>
<dbReference type="CDD" id="cd19757">
    <property type="entry name" value="Bbox1"/>
    <property type="match status" value="1"/>
</dbReference>
<feature type="region of interest" description="Disordered" evidence="2">
    <location>
        <begin position="1510"/>
        <end position="1545"/>
    </location>
</feature>
<dbReference type="STRING" id="1353009.A0A1Y2J0Y4"/>
<protein>
    <recommendedName>
        <fullName evidence="3">EF-hand domain-containing protein</fullName>
    </recommendedName>
</protein>
<feature type="compositionally biased region" description="Low complexity" evidence="2">
    <location>
        <begin position="1312"/>
        <end position="1329"/>
    </location>
</feature>
<feature type="compositionally biased region" description="Polar residues" evidence="2">
    <location>
        <begin position="1219"/>
        <end position="1231"/>
    </location>
</feature>
<feature type="region of interest" description="Disordered" evidence="2">
    <location>
        <begin position="1"/>
        <end position="98"/>
    </location>
</feature>
<name>A0A1Y2J0Y4_TRAC3</name>
<dbReference type="GO" id="GO:0005509">
    <property type="term" value="F:calcium ion binding"/>
    <property type="evidence" value="ECO:0007669"/>
    <property type="project" value="InterPro"/>
</dbReference>
<feature type="domain" description="EF-hand" evidence="3">
    <location>
        <begin position="529"/>
        <end position="556"/>
    </location>
</feature>
<feature type="compositionally biased region" description="Low complexity" evidence="2">
    <location>
        <begin position="1337"/>
        <end position="1347"/>
    </location>
</feature>
<dbReference type="InterPro" id="IPR002048">
    <property type="entry name" value="EF_hand_dom"/>
</dbReference>
<gene>
    <name evidence="4" type="ORF">PYCCODRAFT_1474776</name>
</gene>
<evidence type="ECO:0000256" key="1">
    <source>
        <dbReference type="SAM" id="Coils"/>
    </source>
</evidence>
<feature type="region of interest" description="Disordered" evidence="2">
    <location>
        <begin position="1296"/>
        <end position="1399"/>
    </location>
</feature>
<feature type="compositionally biased region" description="Polar residues" evidence="2">
    <location>
        <begin position="26"/>
        <end position="37"/>
    </location>
</feature>
<feature type="compositionally biased region" description="Basic and acidic residues" evidence="2">
    <location>
        <begin position="40"/>
        <end position="52"/>
    </location>
</feature>
<dbReference type="EMBL" id="KZ084091">
    <property type="protein sequence ID" value="OSD05872.1"/>
    <property type="molecule type" value="Genomic_DNA"/>
</dbReference>
<reference evidence="4 5" key="1">
    <citation type="journal article" date="2015" name="Biotechnol. Biofuels">
        <title>Enhanced degradation of softwood versus hardwood by the white-rot fungus Pycnoporus coccineus.</title>
        <authorList>
            <person name="Couturier M."/>
            <person name="Navarro D."/>
            <person name="Chevret D."/>
            <person name="Henrissat B."/>
            <person name="Piumi F."/>
            <person name="Ruiz-Duenas F.J."/>
            <person name="Martinez A.T."/>
            <person name="Grigoriev I.V."/>
            <person name="Riley R."/>
            <person name="Lipzen A."/>
            <person name="Berrin J.G."/>
            <person name="Master E.R."/>
            <person name="Rosso M.N."/>
        </authorList>
    </citation>
    <scope>NUCLEOTIDE SEQUENCE [LARGE SCALE GENOMIC DNA]</scope>
    <source>
        <strain evidence="4 5">BRFM310</strain>
    </source>
</reference>
<feature type="compositionally biased region" description="Acidic residues" evidence="2">
    <location>
        <begin position="1363"/>
        <end position="1372"/>
    </location>
</feature>
<sequence length="1594" mass="176615">MAIGSITRRFRRPRAKGTPSEHDSTTHISPHDTSSFAASEDAKGHVVAHEDAPMPVPMPTPMSMPTPVVVAPQTDTSDAQASSPIPPAEPASSSGPEEPIEALSALEHEIDLHYKKTRDGPQAEDRVAEVTHIRIDPEIKHIDIKQAIEYGVDRFADSIPYLKKALSEISKIHPVVTVVVLAFEAVIELEMTRRENDRRVTVLFVEMKEVMSVITHFKDLQSNDIGRDGIPLNVRLRELAEGTAEDIKHCANLCDAFLKSRLLVRVLKGPLWAERFASTMERFARRKEEYSLALAMHTASTVTRMAVDIESIDIKMQLMFDFFEKYMSATEKNLAAQVEKEGGATKVRHEDTILKKLIGAAGAKETTAGASARPDDRGKGAQPDITVATRQRVQSKGPDALGASGKDGTVFGLNDLKRELREDLDDTIERNFSVFLRKYEFQTQVMSERIIHAVEAAVSGGTHSRIKHAELQELWKAMNWTGVVKGRILVHALREHYAQDDVSGGPTQMQGQVDKWALHYLNIAWLNPILEAIDDDTSGYISVSEVNKFMQRLPQELDWSVPTWLAFWAVGWKCATSTYLDEIQSIVQELHNALPDVLSVNRPGINSYLKVIPVWTLLAGMERYYDSAASSRFKPYIDMEEERIRANLEKFNYRIDARDTLKLIVGSARIERCIAVLFCLIMRNDLRKVRLATRRILAKEEFDSSTTSMVTIDGALCDRCDELRETFVQRRLDPTIEIKKFASGLLTYFIQDLNIPGEWWTAPENKIDIRQTTVTYRDNYYYEPSDGITILPEIPLDTAAYDEDECETEADLTSHPVVQPIIGRWNGFLYEPGLYPSRPMTTLFFHAAPPKQASEDTEEDSELAYGFTGEGADFEGSEYIVNGTCKASDEGTVVEWCMEYDGDVTLYFKGLILDEFTLSGEQGYDKASKGNGWLILKKAPADYVIFRPSPFELRNQPHPFDYEVNFLEPGQPARALWRFALSAVQHEIRRKRWAWSYFEERRRLRKLWYNLRSSVGGYHGDWELQPLHQLTTAADARLYNSVTDYTDRMLSAYDSWTCDAPGCYKAFRLGIVICLPCISHDYRNLMAFCDDPACYDVEHPDLECISSGELHLLTHDLVKCRGLILIPYVPSLQERAQDCLAEARRTLEDAEAHGVLQLHSPASSARIVELQEEGPDQDEAGDAQENPATDADHDRDSQHAVMSSAEEAEHASQPVVSPPTESGAESQGNVASGTAQDHLALPTHPEDALAPSTSRWSIRSFLTNASPWSKKHAAPEPSAADASSTLAPSHIIEIEAHDADAEAKPDDPTDQPPSEVAATAPAEPEAGLPAPAPAPSDAPDKAPSPAATSGETDSIVVISHGDDGDDSGDERDPDTASTNNEPSLYATATDSTVSLARTEAGSSWHGASVSWPPPPPKCHVCETLVGWGCWYCIECRDFICTECDAARLIRCVSCLKPFPQVPWYYGADKQDDFRCDVCTAHRHFPRVDPTHVATHALVFCRRPASPTSGGDGLVPAPAPDAVAPPASPTPAAAASDPSSPPAPAAVTAVSEERLRALEAQVAAVNARLERFDELQSQVAQIRDMLARVLEQRAA</sequence>
<proteinExistence type="predicted"/>
<feature type="compositionally biased region" description="Polar residues" evidence="2">
    <location>
        <begin position="1375"/>
        <end position="1395"/>
    </location>
</feature>
<organism evidence="4 5">
    <name type="scientific">Trametes coccinea (strain BRFM310)</name>
    <name type="common">Pycnoporus coccineus</name>
    <dbReference type="NCBI Taxonomy" id="1353009"/>
    <lineage>
        <taxon>Eukaryota</taxon>
        <taxon>Fungi</taxon>
        <taxon>Dikarya</taxon>
        <taxon>Basidiomycota</taxon>
        <taxon>Agaricomycotina</taxon>
        <taxon>Agaricomycetes</taxon>
        <taxon>Polyporales</taxon>
        <taxon>Polyporaceae</taxon>
        <taxon>Trametes</taxon>
    </lineage>
</organism>
<dbReference type="PROSITE" id="PS00018">
    <property type="entry name" value="EF_HAND_1"/>
    <property type="match status" value="1"/>
</dbReference>
<feature type="compositionally biased region" description="Low complexity" evidence="2">
    <location>
        <begin position="1519"/>
        <end position="1537"/>
    </location>
</feature>
<keyword evidence="1" id="KW-0175">Coiled coil</keyword>
<keyword evidence="5" id="KW-1185">Reference proteome</keyword>
<accession>A0A1Y2J0Y4</accession>
<feature type="coiled-coil region" evidence="1">
    <location>
        <begin position="1554"/>
        <end position="1591"/>
    </location>
</feature>